<keyword evidence="1" id="KW-1133">Transmembrane helix</keyword>
<reference evidence="2" key="1">
    <citation type="submission" date="2020-09" db="EMBL/GenBank/DDBJ databases">
        <title>Whole genome shotgun sequence of Streptomyces xanthophaeus NBRC 12829.</title>
        <authorList>
            <person name="Komaki H."/>
            <person name="Tamura T."/>
        </authorList>
    </citation>
    <scope>NUCLEOTIDE SEQUENCE</scope>
    <source>
        <strain evidence="2">NBRC 12829</strain>
    </source>
</reference>
<feature type="transmembrane region" description="Helical" evidence="1">
    <location>
        <begin position="39"/>
        <end position="58"/>
    </location>
</feature>
<proteinExistence type="predicted"/>
<accession>A0A919L9P4</accession>
<keyword evidence="3" id="KW-1185">Reference proteome</keyword>
<keyword evidence="1" id="KW-0472">Membrane</keyword>
<comment type="caution">
    <text evidence="2">The sequence shown here is derived from an EMBL/GenBank/DDBJ whole genome shotgun (WGS) entry which is preliminary data.</text>
</comment>
<evidence type="ECO:0000256" key="1">
    <source>
        <dbReference type="SAM" id="Phobius"/>
    </source>
</evidence>
<gene>
    <name evidence="2" type="ORF">Sxan_13370</name>
</gene>
<name>A0A919L9P4_9ACTN</name>
<feature type="transmembrane region" description="Helical" evidence="1">
    <location>
        <begin position="12"/>
        <end position="33"/>
    </location>
</feature>
<dbReference type="Proteomes" id="UP000600026">
    <property type="component" value="Unassembled WGS sequence"/>
</dbReference>
<protein>
    <submittedName>
        <fullName evidence="2">Uncharacterized protein</fullName>
    </submittedName>
</protein>
<dbReference type="NCBIfam" id="NF041681">
    <property type="entry name" value="HGxxPAAW"/>
    <property type="match status" value="1"/>
</dbReference>
<dbReference type="OrthoDB" id="3874017at2"/>
<sequence>MSAHPYDEGHTVAGWTGTAVATVGSSLLALGVIGWTPGLWLGGAVTVAALLITWGLHLSGWGKGPGRRPAAQWRMGVKDTSARRGHEDCLGCRLAGRGPSAAAADPGALVVPRSAPDLAS</sequence>
<organism evidence="2 3">
    <name type="scientific">Streptomyces xanthophaeus</name>
    <dbReference type="NCBI Taxonomy" id="67385"/>
    <lineage>
        <taxon>Bacteria</taxon>
        <taxon>Bacillati</taxon>
        <taxon>Actinomycetota</taxon>
        <taxon>Actinomycetes</taxon>
        <taxon>Kitasatosporales</taxon>
        <taxon>Streptomycetaceae</taxon>
        <taxon>Streptomyces</taxon>
    </lineage>
</organism>
<dbReference type="EMBL" id="BNEE01000004">
    <property type="protein sequence ID" value="GHI83973.1"/>
    <property type="molecule type" value="Genomic_DNA"/>
</dbReference>
<evidence type="ECO:0000313" key="3">
    <source>
        <dbReference type="Proteomes" id="UP000600026"/>
    </source>
</evidence>
<evidence type="ECO:0000313" key="2">
    <source>
        <dbReference type="EMBL" id="GHI83973.1"/>
    </source>
</evidence>
<dbReference type="AlphaFoldDB" id="A0A919L9P4"/>
<dbReference type="RefSeq" id="WP_037893711.1">
    <property type="nucleotide sequence ID" value="NZ_BNEE01000004.1"/>
</dbReference>
<keyword evidence="1" id="KW-0812">Transmembrane</keyword>